<name>A0A1C4ZAY3_9ACTN</name>
<organism evidence="2 3">
    <name type="scientific">Micromonospora mirobrigensis</name>
    <dbReference type="NCBI Taxonomy" id="262898"/>
    <lineage>
        <taxon>Bacteria</taxon>
        <taxon>Bacillati</taxon>
        <taxon>Actinomycetota</taxon>
        <taxon>Actinomycetes</taxon>
        <taxon>Micromonosporales</taxon>
        <taxon>Micromonosporaceae</taxon>
        <taxon>Micromonospora</taxon>
    </lineage>
</organism>
<dbReference type="OrthoDB" id="3400158at2"/>
<feature type="signal peptide" evidence="1">
    <location>
        <begin position="1"/>
        <end position="26"/>
    </location>
</feature>
<evidence type="ECO:0000313" key="2">
    <source>
        <dbReference type="EMBL" id="SCF30087.1"/>
    </source>
</evidence>
<feature type="chain" id="PRO_5008710018" evidence="1">
    <location>
        <begin position="27"/>
        <end position="99"/>
    </location>
</feature>
<dbReference type="EMBL" id="FMCX01000005">
    <property type="protein sequence ID" value="SCF30087.1"/>
    <property type="molecule type" value="Genomic_DNA"/>
</dbReference>
<protein>
    <submittedName>
        <fullName evidence="2">Uncharacterized protein</fullName>
    </submittedName>
</protein>
<accession>A0A1C4ZAY3</accession>
<dbReference type="RefSeq" id="WP_091609915.1">
    <property type="nucleotide sequence ID" value="NZ_FMCX01000005.1"/>
</dbReference>
<dbReference type="AlphaFoldDB" id="A0A1C4ZAY3"/>
<evidence type="ECO:0000313" key="3">
    <source>
        <dbReference type="Proteomes" id="UP000199504"/>
    </source>
</evidence>
<reference evidence="3" key="1">
    <citation type="submission" date="2016-06" db="EMBL/GenBank/DDBJ databases">
        <authorList>
            <person name="Varghese N."/>
            <person name="Submissions Spin"/>
        </authorList>
    </citation>
    <scope>NUCLEOTIDE SEQUENCE [LARGE SCALE GENOMIC DNA]</scope>
    <source>
        <strain evidence="3">DSM 44830</strain>
    </source>
</reference>
<dbReference type="Proteomes" id="UP000199504">
    <property type="component" value="Unassembled WGS sequence"/>
</dbReference>
<evidence type="ECO:0000256" key="1">
    <source>
        <dbReference type="SAM" id="SignalP"/>
    </source>
</evidence>
<dbReference type="STRING" id="262898.GA0070564_105256"/>
<gene>
    <name evidence="2" type="ORF">GA0070564_105256</name>
</gene>
<sequence length="99" mass="9938">MKKMMYVGGVAAAFVASLAVAAPASAAPANDGAACVQAGLGTLKSLGLLQAAAQQKIDYSTLADPTAGPIFADLPAGSYLSLGQVVKLHTTNPELFAWC</sequence>
<keyword evidence="1" id="KW-0732">Signal</keyword>
<keyword evidence="3" id="KW-1185">Reference proteome</keyword>
<proteinExistence type="predicted"/>